<accession>A0A150KLS3</accession>
<proteinExistence type="predicted"/>
<dbReference type="SUPFAM" id="SSF53335">
    <property type="entry name" value="S-adenosyl-L-methionine-dependent methyltransferases"/>
    <property type="match status" value="1"/>
</dbReference>
<dbReference type="STRING" id="46224.B4102_3675"/>
<keyword evidence="2" id="KW-1185">Reference proteome</keyword>
<protein>
    <submittedName>
        <fullName evidence="1">Uncharacterized protein</fullName>
    </submittedName>
</protein>
<dbReference type="PATRIC" id="fig|46224.3.peg.359"/>
<dbReference type="EMBL" id="LQYN01000102">
    <property type="protein sequence ID" value="KYC94324.1"/>
    <property type="molecule type" value="Genomic_DNA"/>
</dbReference>
<dbReference type="InterPro" id="IPR029063">
    <property type="entry name" value="SAM-dependent_MTases_sf"/>
</dbReference>
<evidence type="ECO:0000313" key="2">
    <source>
        <dbReference type="Proteomes" id="UP000075666"/>
    </source>
</evidence>
<dbReference type="AlphaFoldDB" id="A0A150KLS3"/>
<dbReference type="RefSeq" id="WP_066234988.1">
    <property type="nucleotide sequence ID" value="NZ_LQYN01000102.1"/>
</dbReference>
<organism evidence="1 2">
    <name type="scientific">Heyndrickxia sporothermodurans</name>
    <dbReference type="NCBI Taxonomy" id="46224"/>
    <lineage>
        <taxon>Bacteria</taxon>
        <taxon>Bacillati</taxon>
        <taxon>Bacillota</taxon>
        <taxon>Bacilli</taxon>
        <taxon>Bacillales</taxon>
        <taxon>Bacillaceae</taxon>
        <taxon>Heyndrickxia</taxon>
    </lineage>
</organism>
<reference evidence="1 2" key="1">
    <citation type="submission" date="2016-01" db="EMBL/GenBank/DDBJ databases">
        <title>Genome Sequences of Twelve Sporeforming Bacillus Species Isolated from Foods.</title>
        <authorList>
            <person name="Berendsen E.M."/>
            <person name="Wells-Bennik M.H."/>
            <person name="Krawcyk A.O."/>
            <person name="De Jong A."/>
            <person name="Holsappel S."/>
            <person name="Eijlander R.T."/>
            <person name="Kuipers O.P."/>
        </authorList>
    </citation>
    <scope>NUCLEOTIDE SEQUENCE [LARGE SCALE GENOMIC DNA]</scope>
    <source>
        <strain evidence="1 2">B4102</strain>
    </source>
</reference>
<comment type="caution">
    <text evidence="1">The sequence shown here is derived from an EMBL/GenBank/DDBJ whole genome shotgun (WGS) entry which is preliminary data.</text>
</comment>
<name>A0A150KLS3_9BACI</name>
<sequence length="101" mass="11934">MLSKQGFDLWANDYDQTVQLSEENNQYPFAGYKEILNTIFNEVMQKPSSHVLDIGFGTGVLTTKLYEHYFSEYFIKVCRHFILLTLISWFRHYNGSISEHE</sequence>
<dbReference type="Proteomes" id="UP000075666">
    <property type="component" value="Unassembled WGS sequence"/>
</dbReference>
<gene>
    <name evidence="1" type="ORF">B4102_3675</name>
</gene>
<evidence type="ECO:0000313" key="1">
    <source>
        <dbReference type="EMBL" id="KYC94324.1"/>
    </source>
</evidence>
<dbReference type="Gene3D" id="3.40.50.150">
    <property type="entry name" value="Vaccinia Virus protein VP39"/>
    <property type="match status" value="1"/>
</dbReference>